<keyword evidence="2 7" id="KW-0812">Transmembrane</keyword>
<dbReference type="Pfam" id="PF20684">
    <property type="entry name" value="Fung_rhodopsin"/>
    <property type="match status" value="1"/>
</dbReference>
<feature type="transmembrane region" description="Helical" evidence="7">
    <location>
        <begin position="184"/>
        <end position="205"/>
    </location>
</feature>
<proteinExistence type="inferred from homology"/>
<dbReference type="PANTHER" id="PTHR33048:SF96">
    <property type="entry name" value="INTEGRAL MEMBRANE PROTEIN"/>
    <property type="match status" value="1"/>
</dbReference>
<evidence type="ECO:0000256" key="1">
    <source>
        <dbReference type="ARBA" id="ARBA00004141"/>
    </source>
</evidence>
<feature type="region of interest" description="Disordered" evidence="6">
    <location>
        <begin position="375"/>
        <end position="417"/>
    </location>
</feature>
<reference evidence="10" key="1">
    <citation type="journal article" date="2014" name="Genome Announc.">
        <title>Genome sequence and annotation of Acremonium chrysogenum, producer of the beta-lactam antibiotic cephalosporin C.</title>
        <authorList>
            <person name="Terfehr D."/>
            <person name="Dahlmann T.A."/>
            <person name="Specht T."/>
            <person name="Zadra I."/>
            <person name="Kuernsteiner H."/>
            <person name="Kueck U."/>
        </authorList>
    </citation>
    <scope>NUCLEOTIDE SEQUENCE [LARGE SCALE GENOMIC DNA]</scope>
    <source>
        <strain evidence="10">ATCC 11550 / CBS 779.69 / DSM 880 / IAM 14645 / JCM 23072 / IMI 49137</strain>
    </source>
</reference>
<feature type="transmembrane region" description="Helical" evidence="7">
    <location>
        <begin position="20"/>
        <end position="40"/>
    </location>
</feature>
<dbReference type="InterPro" id="IPR049326">
    <property type="entry name" value="Rhodopsin_dom_fungi"/>
</dbReference>
<dbReference type="AlphaFoldDB" id="A0A086SUX4"/>
<dbReference type="Proteomes" id="UP000029964">
    <property type="component" value="Unassembled WGS sequence"/>
</dbReference>
<feature type="transmembrane region" description="Helical" evidence="7">
    <location>
        <begin position="260"/>
        <end position="279"/>
    </location>
</feature>
<name>A0A086SUX4_HAPC1</name>
<evidence type="ECO:0000256" key="3">
    <source>
        <dbReference type="ARBA" id="ARBA00022989"/>
    </source>
</evidence>
<accession>A0A086SUX4</accession>
<keyword evidence="4 7" id="KW-0472">Membrane</keyword>
<feature type="transmembrane region" description="Helical" evidence="7">
    <location>
        <begin position="52"/>
        <end position="77"/>
    </location>
</feature>
<organism evidence="9 10">
    <name type="scientific">Hapsidospora chrysogenum (strain ATCC 11550 / CBS 779.69 / DSM 880 / IAM 14645 / JCM 23072 / IMI 49137)</name>
    <name type="common">Acremonium chrysogenum</name>
    <dbReference type="NCBI Taxonomy" id="857340"/>
    <lineage>
        <taxon>Eukaryota</taxon>
        <taxon>Fungi</taxon>
        <taxon>Dikarya</taxon>
        <taxon>Ascomycota</taxon>
        <taxon>Pezizomycotina</taxon>
        <taxon>Sordariomycetes</taxon>
        <taxon>Hypocreomycetidae</taxon>
        <taxon>Hypocreales</taxon>
        <taxon>Bionectriaceae</taxon>
        <taxon>Hapsidospora</taxon>
    </lineage>
</organism>
<sequence length="417" mass="45984">MDPSSEDQFPGRLDRSWDIFIVQTVFLVLALVCVITRAYTKTFVVKANALDDYLIYGAMAGYLAYGFISLDGAASGATGKHFSLNYTLDQASRSLRAWYLCMVLYAPITLTIRASVCVLLLRLANSRVHRWIIWANFAIISAVSIAFFIILLFQCHPLSYFWEQVHGAEGYCRGKSIVKHSTTVHSVVSALSDWCLGLMPVALLWRVNINGRTKAIIAVLLSLGMILPTKSAGVVLIVRIPYITDLNPGFHFLYKSADVAIWSVMEPALGIIAACVATFRPLFKGWGFGWTSARGGVGPGPTSPHIRLSHAPRRSSAKLVKPREVIIGPPPPAARRSSDMHLHRRDEDDYDVESIGSEHNVGGISKMVEIEVFSESKDALDPRERGTFCGDYSSGEEGRGGSRQYRADGPCSKQWPL</sequence>
<evidence type="ECO:0000256" key="4">
    <source>
        <dbReference type="ARBA" id="ARBA00023136"/>
    </source>
</evidence>
<dbReference type="HOGENOM" id="CLU_028200_3_4_1"/>
<dbReference type="PANTHER" id="PTHR33048">
    <property type="entry name" value="PTH11-LIKE INTEGRAL MEMBRANE PROTEIN (AFU_ORTHOLOGUE AFUA_5G11245)"/>
    <property type="match status" value="1"/>
</dbReference>
<evidence type="ECO:0000259" key="8">
    <source>
        <dbReference type="Pfam" id="PF20684"/>
    </source>
</evidence>
<dbReference type="GO" id="GO:0016020">
    <property type="term" value="C:membrane"/>
    <property type="evidence" value="ECO:0007669"/>
    <property type="project" value="UniProtKB-SubCell"/>
</dbReference>
<feature type="transmembrane region" description="Helical" evidence="7">
    <location>
        <begin position="97"/>
        <end position="121"/>
    </location>
</feature>
<keyword evidence="3 7" id="KW-1133">Transmembrane helix</keyword>
<dbReference type="OrthoDB" id="3936451at2759"/>
<dbReference type="InterPro" id="IPR052337">
    <property type="entry name" value="SAT4-like"/>
</dbReference>
<comment type="caution">
    <text evidence="9">The sequence shown here is derived from an EMBL/GenBank/DDBJ whole genome shotgun (WGS) entry which is preliminary data.</text>
</comment>
<evidence type="ECO:0000256" key="2">
    <source>
        <dbReference type="ARBA" id="ARBA00022692"/>
    </source>
</evidence>
<protein>
    <recommendedName>
        <fullName evidence="8">Rhodopsin domain-containing protein</fullName>
    </recommendedName>
</protein>
<comment type="subcellular location">
    <subcellularLocation>
        <location evidence="1">Membrane</location>
        <topology evidence="1">Multi-pass membrane protein</topology>
    </subcellularLocation>
</comment>
<feature type="transmembrane region" description="Helical" evidence="7">
    <location>
        <begin position="217"/>
        <end position="240"/>
    </location>
</feature>
<feature type="domain" description="Rhodopsin" evidence="8">
    <location>
        <begin position="37"/>
        <end position="284"/>
    </location>
</feature>
<feature type="transmembrane region" description="Helical" evidence="7">
    <location>
        <begin position="133"/>
        <end position="153"/>
    </location>
</feature>
<evidence type="ECO:0000313" key="10">
    <source>
        <dbReference type="Proteomes" id="UP000029964"/>
    </source>
</evidence>
<evidence type="ECO:0000256" key="7">
    <source>
        <dbReference type="SAM" id="Phobius"/>
    </source>
</evidence>
<feature type="compositionally biased region" description="Basic and acidic residues" evidence="6">
    <location>
        <begin position="375"/>
        <end position="386"/>
    </location>
</feature>
<evidence type="ECO:0000256" key="5">
    <source>
        <dbReference type="ARBA" id="ARBA00038359"/>
    </source>
</evidence>
<keyword evidence="10" id="KW-1185">Reference proteome</keyword>
<gene>
    <name evidence="9" type="ORF">ACRE_083940</name>
</gene>
<evidence type="ECO:0000256" key="6">
    <source>
        <dbReference type="SAM" id="MobiDB-lite"/>
    </source>
</evidence>
<dbReference type="EMBL" id="JPKY01000158">
    <property type="protein sequence ID" value="KFH40906.1"/>
    <property type="molecule type" value="Genomic_DNA"/>
</dbReference>
<comment type="similarity">
    <text evidence="5">Belongs to the SAT4 family.</text>
</comment>
<evidence type="ECO:0000313" key="9">
    <source>
        <dbReference type="EMBL" id="KFH40906.1"/>
    </source>
</evidence>